<organism evidence="11 12">
    <name type="scientific">Fusarium longipes</name>
    <dbReference type="NCBI Taxonomy" id="694270"/>
    <lineage>
        <taxon>Eukaryota</taxon>
        <taxon>Fungi</taxon>
        <taxon>Dikarya</taxon>
        <taxon>Ascomycota</taxon>
        <taxon>Pezizomycotina</taxon>
        <taxon>Sordariomycetes</taxon>
        <taxon>Hypocreomycetidae</taxon>
        <taxon>Hypocreales</taxon>
        <taxon>Nectriaceae</taxon>
        <taxon>Fusarium</taxon>
    </lineage>
</organism>
<proteinExistence type="predicted"/>
<dbReference type="Proteomes" id="UP000266234">
    <property type="component" value="Unassembled WGS sequence"/>
</dbReference>
<dbReference type="EMBL" id="PXOG01000100">
    <property type="protein sequence ID" value="RGP77102.1"/>
    <property type="molecule type" value="Genomic_DNA"/>
</dbReference>
<dbReference type="GO" id="GO:0016020">
    <property type="term" value="C:membrane"/>
    <property type="evidence" value="ECO:0007669"/>
    <property type="project" value="UniProtKB-SubCell"/>
</dbReference>
<comment type="caution">
    <text evidence="11">The sequence shown here is derived from an EMBL/GenBank/DDBJ whole genome shotgun (WGS) entry which is preliminary data.</text>
</comment>
<evidence type="ECO:0000256" key="9">
    <source>
        <dbReference type="SAM" id="MobiDB-lite"/>
    </source>
</evidence>
<sequence length="739" mass="83263">MATLNVRPRSALYSFEKKKSYLDNDFADLKKNTIAERPSIDRHRSWQNASFSSTADTVVGDDELEAPKKDGSFFTLHVQNPLPPKIVDEPLFPSHTENINPLFNLKVTPARDPLHAVAIQDDDDSICPLEQDPKKASPTVAVTEKPVRAAPTHANDTVETCGYPKIEDPVDPARILSKRDLRNQRVAFMGIIVIINICMAITAFFGKKSKLIFIVILFVKSKDFLSAILSPTGMMYRAIYEKFYPPAPVSRRWILSLIPAYSESEEQIVKTIFSLRDNGVDPHRQVMVVILDGKPRDVRSHMTRMVREFQRPYVSLKWKKGVLNIVAGFMEDVPVIVIEKVKNAGKKDSLVLCHDLFNYPRENSPLYTKLLRKEMWDEILPELTKGEEFNGFDMVFCTDADSTIYKGAVALLANALARDKEAIAACGLVLVELEPGYEWSFWNLYQQFQYTFGQYVRRRAEGFVGKVTCLPGCITMIAVRPEMAGAIRKYSEPVTGELVINHQVQYLGTDRRLTYSMLSQGQHLRTLFVPDAVSETVAPQSAFHYLSQRRRWGSNAYFNNYFYLAGEKMIPITRIAASIEVIRLSLVYYRILNTGLFIASCIRHITAIKLVPMLVIGQLPSLWFFCSILLEPELRKRGHKLLIGYFINKCVSPFMSVIIFTKVATNLGSQVWGVSGVTASSAPVAAAAASTDEEVEKKAPTDVLDAAERGEVIPSMKQDVDGLTKPERARLRDERADVE</sequence>
<dbReference type="GO" id="GO:0071944">
    <property type="term" value="C:cell periphery"/>
    <property type="evidence" value="ECO:0007669"/>
    <property type="project" value="TreeGrafter"/>
</dbReference>
<feature type="compositionally biased region" description="Basic and acidic residues" evidence="9">
    <location>
        <begin position="718"/>
        <end position="739"/>
    </location>
</feature>
<feature type="transmembrane region" description="Helical" evidence="10">
    <location>
        <begin position="186"/>
        <end position="205"/>
    </location>
</feature>
<keyword evidence="4" id="KW-0808">Transferase</keyword>
<dbReference type="EC" id="2.4.1.16" evidence="2"/>
<evidence type="ECO:0000313" key="12">
    <source>
        <dbReference type="Proteomes" id="UP000266234"/>
    </source>
</evidence>
<name>A0A395SYF4_9HYPO</name>
<feature type="region of interest" description="Disordered" evidence="9">
    <location>
        <begin position="131"/>
        <end position="153"/>
    </location>
</feature>
<keyword evidence="12" id="KW-1185">Reference proteome</keyword>
<accession>A0A395SYF4</accession>
<evidence type="ECO:0000256" key="6">
    <source>
        <dbReference type="ARBA" id="ARBA00022989"/>
    </source>
</evidence>
<dbReference type="InterPro" id="IPR029044">
    <property type="entry name" value="Nucleotide-diphossugar_trans"/>
</dbReference>
<dbReference type="SUPFAM" id="SSF53448">
    <property type="entry name" value="Nucleotide-diphospho-sugar transferases"/>
    <property type="match status" value="1"/>
</dbReference>
<dbReference type="GO" id="GO:0030428">
    <property type="term" value="C:cell septum"/>
    <property type="evidence" value="ECO:0007669"/>
    <property type="project" value="TreeGrafter"/>
</dbReference>
<dbReference type="GO" id="GO:0006031">
    <property type="term" value="P:chitin biosynthetic process"/>
    <property type="evidence" value="ECO:0007669"/>
    <property type="project" value="TreeGrafter"/>
</dbReference>
<evidence type="ECO:0000313" key="11">
    <source>
        <dbReference type="EMBL" id="RGP77102.1"/>
    </source>
</evidence>
<feature type="region of interest" description="Disordered" evidence="9">
    <location>
        <begin position="715"/>
        <end position="739"/>
    </location>
</feature>
<gene>
    <name evidence="11" type="ORF">FLONG3_4617</name>
</gene>
<keyword evidence="6 10" id="KW-1133">Transmembrane helix</keyword>
<protein>
    <recommendedName>
        <fullName evidence="2">chitin synthase</fullName>
        <ecNumber evidence="2">2.4.1.16</ecNumber>
    </recommendedName>
</protein>
<reference evidence="11 12" key="1">
    <citation type="journal article" date="2018" name="PLoS Pathog.">
        <title>Evolution of structural diversity of trichothecenes, a family of toxins produced by plant pathogenic and entomopathogenic fungi.</title>
        <authorList>
            <person name="Proctor R.H."/>
            <person name="McCormick S.P."/>
            <person name="Kim H.S."/>
            <person name="Cardoza R.E."/>
            <person name="Stanley A.M."/>
            <person name="Lindo L."/>
            <person name="Kelly A."/>
            <person name="Brown D.W."/>
            <person name="Lee T."/>
            <person name="Vaughan M.M."/>
            <person name="Alexander N.J."/>
            <person name="Busman M."/>
            <person name="Gutierrez S."/>
        </authorList>
    </citation>
    <scope>NUCLEOTIDE SEQUENCE [LARGE SCALE GENOMIC DNA]</scope>
    <source>
        <strain evidence="11 12">NRRL 20695</strain>
    </source>
</reference>
<dbReference type="GO" id="GO:0004100">
    <property type="term" value="F:chitin synthase activity"/>
    <property type="evidence" value="ECO:0007669"/>
    <property type="project" value="UniProtKB-EC"/>
</dbReference>
<keyword evidence="3" id="KW-0328">Glycosyltransferase</keyword>
<keyword evidence="5 10" id="KW-0812">Transmembrane</keyword>
<dbReference type="AlphaFoldDB" id="A0A395SYF4"/>
<evidence type="ECO:0000256" key="3">
    <source>
        <dbReference type="ARBA" id="ARBA00022676"/>
    </source>
</evidence>
<evidence type="ECO:0000256" key="1">
    <source>
        <dbReference type="ARBA" id="ARBA00004141"/>
    </source>
</evidence>
<evidence type="ECO:0000256" key="5">
    <source>
        <dbReference type="ARBA" id="ARBA00022692"/>
    </source>
</evidence>
<evidence type="ECO:0000256" key="4">
    <source>
        <dbReference type="ARBA" id="ARBA00022679"/>
    </source>
</evidence>
<evidence type="ECO:0000256" key="2">
    <source>
        <dbReference type="ARBA" id="ARBA00012543"/>
    </source>
</evidence>
<evidence type="ECO:0000256" key="8">
    <source>
        <dbReference type="ARBA" id="ARBA00049510"/>
    </source>
</evidence>
<comment type="subcellular location">
    <subcellularLocation>
        <location evidence="1">Membrane</location>
        <topology evidence="1">Multi-pass membrane protein</topology>
    </subcellularLocation>
</comment>
<dbReference type="OrthoDB" id="370884at2759"/>
<comment type="catalytic activity">
    <reaction evidence="8">
        <text>[(1-&gt;4)-N-acetyl-beta-D-glucosaminyl](n) + UDP-N-acetyl-alpha-D-glucosamine = [(1-&gt;4)-N-acetyl-beta-D-glucosaminyl](n+1) + UDP + H(+)</text>
        <dbReference type="Rhea" id="RHEA:16637"/>
        <dbReference type="Rhea" id="RHEA-COMP:9593"/>
        <dbReference type="Rhea" id="RHEA-COMP:9595"/>
        <dbReference type="ChEBI" id="CHEBI:15378"/>
        <dbReference type="ChEBI" id="CHEBI:17029"/>
        <dbReference type="ChEBI" id="CHEBI:57705"/>
        <dbReference type="ChEBI" id="CHEBI:58223"/>
        <dbReference type="EC" id="2.4.1.16"/>
    </reaction>
    <physiologicalReaction direction="left-to-right" evidence="8">
        <dbReference type="Rhea" id="RHEA:16638"/>
    </physiologicalReaction>
</comment>
<dbReference type="STRING" id="694270.A0A395SYF4"/>
<dbReference type="PANTHER" id="PTHR22914">
    <property type="entry name" value="CHITIN SYNTHASE"/>
    <property type="match status" value="1"/>
</dbReference>
<dbReference type="InterPro" id="IPR004835">
    <property type="entry name" value="Chitin_synth"/>
</dbReference>
<keyword evidence="7 10" id="KW-0472">Membrane</keyword>
<dbReference type="PANTHER" id="PTHR22914:SF46">
    <property type="entry name" value="CHITIN SYNTHASE"/>
    <property type="match status" value="1"/>
</dbReference>
<dbReference type="Pfam" id="PF03142">
    <property type="entry name" value="Chitin_synth_2"/>
    <property type="match status" value="1"/>
</dbReference>
<evidence type="ECO:0000256" key="10">
    <source>
        <dbReference type="SAM" id="Phobius"/>
    </source>
</evidence>
<evidence type="ECO:0000256" key="7">
    <source>
        <dbReference type="ARBA" id="ARBA00023136"/>
    </source>
</evidence>